<evidence type="ECO:0000313" key="2">
    <source>
        <dbReference type="Proteomes" id="UP000660262"/>
    </source>
</evidence>
<dbReference type="EMBL" id="BNJQ01000021">
    <property type="protein sequence ID" value="GHP08495.1"/>
    <property type="molecule type" value="Genomic_DNA"/>
</dbReference>
<organism evidence="1 2">
    <name type="scientific">Pycnococcus provasolii</name>
    <dbReference type="NCBI Taxonomy" id="41880"/>
    <lineage>
        <taxon>Eukaryota</taxon>
        <taxon>Viridiplantae</taxon>
        <taxon>Chlorophyta</taxon>
        <taxon>Pseudoscourfieldiophyceae</taxon>
        <taxon>Pseudoscourfieldiales</taxon>
        <taxon>Pycnococcaceae</taxon>
        <taxon>Pycnococcus</taxon>
    </lineage>
</organism>
<sequence>MYMPWTVNTYHSKRKQHITNKLGDIVGEDENWDNILDPIGWDDDGKMKFAVMVVSDELEISEEEVQKKLDALLALVPGLRTRLSDIKVADLARLLARVPDVGAKMVALKSILPECDLAKLVSARPSLLLEDVDDVKAQIAEFREALPNLRVDFIIEDFPMWLEHKSPKKSVEELCRSLGVDAEKAQKVLGQNPSRLMMVQSREDMILYDNGSLEQVQASLLKSKDAAPDGW</sequence>
<name>A0A830HPA0_9CHLO</name>
<dbReference type="OrthoDB" id="566842at2759"/>
<dbReference type="Gene3D" id="1.25.70.10">
    <property type="entry name" value="Transcription termination factor 3, mitochondrial"/>
    <property type="match status" value="1"/>
</dbReference>
<keyword evidence="2" id="KW-1185">Reference proteome</keyword>
<dbReference type="AlphaFoldDB" id="A0A830HPA0"/>
<comment type="caution">
    <text evidence="1">The sequence shown here is derived from an EMBL/GenBank/DDBJ whole genome shotgun (WGS) entry which is preliminary data.</text>
</comment>
<dbReference type="Proteomes" id="UP000660262">
    <property type="component" value="Unassembled WGS sequence"/>
</dbReference>
<dbReference type="InterPro" id="IPR038538">
    <property type="entry name" value="MTERF_sf"/>
</dbReference>
<evidence type="ECO:0000313" key="1">
    <source>
        <dbReference type="EMBL" id="GHP08495.1"/>
    </source>
</evidence>
<gene>
    <name evidence="1" type="ORF">PPROV_000723300</name>
</gene>
<proteinExistence type="predicted"/>
<accession>A0A830HPA0</accession>
<reference evidence="1" key="1">
    <citation type="submission" date="2020-10" db="EMBL/GenBank/DDBJ databases">
        <title>Unveiling of a novel bifunctional photoreceptor, Dualchrome1, isolated from a cosmopolitan green alga.</title>
        <authorList>
            <person name="Suzuki S."/>
            <person name="Kawachi M."/>
        </authorList>
    </citation>
    <scope>NUCLEOTIDE SEQUENCE</scope>
    <source>
        <strain evidence="1">NIES 2893</strain>
    </source>
</reference>
<protein>
    <submittedName>
        <fullName evidence="1">Uncharacterized protein</fullName>
    </submittedName>
</protein>